<reference evidence="4" key="1">
    <citation type="submission" date="2016-10" db="EMBL/GenBank/DDBJ databases">
        <authorList>
            <person name="Varghese N."/>
            <person name="Submissions S."/>
        </authorList>
    </citation>
    <scope>NUCLEOTIDE SEQUENCE [LARGE SCALE GENOMIC DNA]</scope>
    <source>
        <strain evidence="4">CGMCC 1.6474</strain>
    </source>
</reference>
<feature type="domain" description="SMP-30/Gluconolactonase/LRE-like region" evidence="2">
    <location>
        <begin position="1"/>
        <end position="54"/>
    </location>
</feature>
<dbReference type="Pfam" id="PF08450">
    <property type="entry name" value="SGL"/>
    <property type="match status" value="1"/>
</dbReference>
<evidence type="ECO:0000259" key="2">
    <source>
        <dbReference type="Pfam" id="PF08450"/>
    </source>
</evidence>
<accession>A0A1I4MDT5</accession>
<evidence type="ECO:0000313" key="4">
    <source>
        <dbReference type="Proteomes" id="UP000198804"/>
    </source>
</evidence>
<dbReference type="InterPro" id="IPR011042">
    <property type="entry name" value="6-blade_b-propeller_TolB-like"/>
</dbReference>
<keyword evidence="4" id="KW-1185">Reference proteome</keyword>
<dbReference type="STRING" id="414703.SAMN04488125_13719"/>
<dbReference type="SUPFAM" id="SSF63829">
    <property type="entry name" value="Calcium-dependent phosphotriesterase"/>
    <property type="match status" value="1"/>
</dbReference>
<dbReference type="PANTHER" id="PTHR47572">
    <property type="entry name" value="LIPOPROTEIN-RELATED"/>
    <property type="match status" value="1"/>
</dbReference>
<dbReference type="Proteomes" id="UP000198804">
    <property type="component" value="Unassembled WGS sequence"/>
</dbReference>
<proteinExistence type="predicted"/>
<organism evidence="3 4">
    <name type="scientific">Methylorubrum salsuginis</name>
    <dbReference type="NCBI Taxonomy" id="414703"/>
    <lineage>
        <taxon>Bacteria</taxon>
        <taxon>Pseudomonadati</taxon>
        <taxon>Pseudomonadota</taxon>
        <taxon>Alphaproteobacteria</taxon>
        <taxon>Hyphomicrobiales</taxon>
        <taxon>Methylobacteriaceae</taxon>
        <taxon>Methylorubrum</taxon>
    </lineage>
</organism>
<sequence>MKVDEDGNVWSSAADGVHCLSPQGRLLGKVRVPYRVSNLTWGGVHRNRLFIAASQRVFSIFLNRRGAPLPGAGR</sequence>
<dbReference type="PANTHER" id="PTHR47572:SF4">
    <property type="entry name" value="LACTONASE DRP35"/>
    <property type="match status" value="1"/>
</dbReference>
<dbReference type="GO" id="GO:0016787">
    <property type="term" value="F:hydrolase activity"/>
    <property type="evidence" value="ECO:0007669"/>
    <property type="project" value="UniProtKB-KW"/>
</dbReference>
<dbReference type="InterPro" id="IPR013658">
    <property type="entry name" value="SGL"/>
</dbReference>
<keyword evidence="1" id="KW-0378">Hydrolase</keyword>
<evidence type="ECO:0000313" key="3">
    <source>
        <dbReference type="EMBL" id="SFM01340.1"/>
    </source>
</evidence>
<dbReference type="InterPro" id="IPR051262">
    <property type="entry name" value="SMP-30/CGR1_Lactonase"/>
</dbReference>
<evidence type="ECO:0000256" key="1">
    <source>
        <dbReference type="ARBA" id="ARBA00022801"/>
    </source>
</evidence>
<name>A0A1I4MDT5_9HYPH</name>
<dbReference type="Gene3D" id="2.120.10.30">
    <property type="entry name" value="TolB, C-terminal domain"/>
    <property type="match status" value="1"/>
</dbReference>
<dbReference type="EMBL" id="FOSV01000037">
    <property type="protein sequence ID" value="SFM01340.1"/>
    <property type="molecule type" value="Genomic_DNA"/>
</dbReference>
<gene>
    <name evidence="3" type="ORF">SAMN04488125_13719</name>
</gene>
<protein>
    <submittedName>
        <fullName evidence="3">SMP-30/Gluconolaconase/LRE-like region-containing protein</fullName>
    </submittedName>
</protein>
<dbReference type="AlphaFoldDB" id="A0A1I4MDT5"/>